<evidence type="ECO:0000256" key="5">
    <source>
        <dbReference type="ARBA" id="ARBA00022692"/>
    </source>
</evidence>
<comment type="catalytic activity">
    <reaction evidence="14">
        <text>a ganglioside GM1b (d18:1(4E)) + CMP-N-acetyl-beta-neuraminate = a ganglioside GD1alpha (d18:1(4E)) + CMP + H(+)</text>
        <dbReference type="Rhea" id="RHEA:41968"/>
        <dbReference type="ChEBI" id="CHEBI:15378"/>
        <dbReference type="ChEBI" id="CHEBI:57812"/>
        <dbReference type="ChEBI" id="CHEBI:60377"/>
        <dbReference type="ChEBI" id="CHEBI:78568"/>
        <dbReference type="ChEBI" id="CHEBI:78569"/>
    </reaction>
    <physiologicalReaction direction="left-to-right" evidence="14">
        <dbReference type="Rhea" id="RHEA:41969"/>
    </physiologicalReaction>
</comment>
<keyword evidence="8 15" id="KW-1133">Transmembrane helix</keyword>
<protein>
    <submittedName>
        <fullName evidence="16">Uncharacterized protein</fullName>
    </submittedName>
</protein>
<keyword evidence="11 15" id="KW-0472">Membrane</keyword>
<dbReference type="GO" id="GO:0001574">
    <property type="term" value="P:ganglioside biosynthetic process"/>
    <property type="evidence" value="ECO:0007669"/>
    <property type="project" value="TreeGrafter"/>
</dbReference>
<accession>A0A913ZVY1</accession>
<dbReference type="InterPro" id="IPR038578">
    <property type="entry name" value="GT29-like_sf"/>
</dbReference>
<evidence type="ECO:0000256" key="10">
    <source>
        <dbReference type="ARBA" id="ARBA00023098"/>
    </source>
</evidence>
<keyword evidence="17" id="KW-1185">Reference proteome</keyword>
<keyword evidence="6" id="KW-0735">Signal-anchor</keyword>
<dbReference type="RefSeq" id="XP_038055692.1">
    <property type="nucleotide sequence ID" value="XM_038199764.1"/>
</dbReference>
<evidence type="ECO:0000256" key="4">
    <source>
        <dbReference type="ARBA" id="ARBA00022679"/>
    </source>
</evidence>
<comment type="similarity">
    <text evidence="2">Belongs to the glycosyltransferase 29 family.</text>
</comment>
<dbReference type="PANTHER" id="PTHR45906:SF1">
    <property type="entry name" value="ALPHA-N-ACETYL-NEURAMINYL-2,3-BETA-GALACTOSYL-1, 3-N-ACETYL-GALACTOSAMINIDE ALPHA-2,6-SIALYLTRANSFERASE-LIKE"/>
    <property type="match status" value="1"/>
</dbReference>
<evidence type="ECO:0000256" key="9">
    <source>
        <dbReference type="ARBA" id="ARBA00023034"/>
    </source>
</evidence>
<organism evidence="16 17">
    <name type="scientific">Patiria miniata</name>
    <name type="common">Bat star</name>
    <name type="synonym">Asterina miniata</name>
    <dbReference type="NCBI Taxonomy" id="46514"/>
    <lineage>
        <taxon>Eukaryota</taxon>
        <taxon>Metazoa</taxon>
        <taxon>Echinodermata</taxon>
        <taxon>Eleutherozoa</taxon>
        <taxon>Asterozoa</taxon>
        <taxon>Asteroidea</taxon>
        <taxon>Valvatacea</taxon>
        <taxon>Valvatida</taxon>
        <taxon>Asterinidae</taxon>
        <taxon>Patiria</taxon>
    </lineage>
</organism>
<proteinExistence type="inferred from homology"/>
<reference evidence="16" key="1">
    <citation type="submission" date="2022-11" db="UniProtKB">
        <authorList>
            <consortium name="EnsemblMetazoa"/>
        </authorList>
    </citation>
    <scope>IDENTIFICATION</scope>
</reference>
<evidence type="ECO:0000256" key="15">
    <source>
        <dbReference type="SAM" id="Phobius"/>
    </source>
</evidence>
<dbReference type="Gene3D" id="3.90.1480.20">
    <property type="entry name" value="Glycosyl transferase family 29"/>
    <property type="match status" value="1"/>
</dbReference>
<evidence type="ECO:0000256" key="3">
    <source>
        <dbReference type="ARBA" id="ARBA00022676"/>
    </source>
</evidence>
<evidence type="ECO:0000256" key="14">
    <source>
        <dbReference type="ARBA" id="ARBA00043744"/>
    </source>
</evidence>
<evidence type="ECO:0000256" key="7">
    <source>
        <dbReference type="ARBA" id="ARBA00022981"/>
    </source>
</evidence>
<evidence type="ECO:0000256" key="8">
    <source>
        <dbReference type="ARBA" id="ARBA00022989"/>
    </source>
</evidence>
<dbReference type="EnsemblMetazoa" id="XM_038199764.1">
    <property type="protein sequence ID" value="XP_038055692.1"/>
    <property type="gene ID" value="LOC119727732"/>
</dbReference>
<keyword evidence="4" id="KW-0808">Transferase</keyword>
<keyword evidence="7" id="KW-0730">Sialic acid</keyword>
<evidence type="ECO:0000256" key="1">
    <source>
        <dbReference type="ARBA" id="ARBA00004323"/>
    </source>
</evidence>
<dbReference type="Pfam" id="PF00777">
    <property type="entry name" value="Glyco_transf_29"/>
    <property type="match status" value="1"/>
</dbReference>
<evidence type="ECO:0000256" key="6">
    <source>
        <dbReference type="ARBA" id="ARBA00022968"/>
    </source>
</evidence>
<dbReference type="AlphaFoldDB" id="A0A913ZVY1"/>
<evidence type="ECO:0000256" key="13">
    <source>
        <dbReference type="ARBA" id="ARBA00023180"/>
    </source>
</evidence>
<dbReference type="OMA" id="NECRMYK"/>
<keyword evidence="9" id="KW-0333">Golgi apparatus</keyword>
<evidence type="ECO:0000256" key="11">
    <source>
        <dbReference type="ARBA" id="ARBA00023136"/>
    </source>
</evidence>
<feature type="transmembrane region" description="Helical" evidence="15">
    <location>
        <begin position="26"/>
        <end position="43"/>
    </location>
</feature>
<evidence type="ECO:0000256" key="12">
    <source>
        <dbReference type="ARBA" id="ARBA00023157"/>
    </source>
</evidence>
<dbReference type="PANTHER" id="PTHR45906">
    <property type="entry name" value="ALPHA-N-ACETYL-NEURAMINYL-2,3-BETA-GALACTOSYL-1, 3-N-ACETYL-GALACTOSAMINIDE ALPHA-2,6-SIALYLTRANSFERASE-LIKE"/>
    <property type="match status" value="1"/>
</dbReference>
<evidence type="ECO:0000256" key="2">
    <source>
        <dbReference type="ARBA" id="ARBA00006003"/>
    </source>
</evidence>
<dbReference type="Proteomes" id="UP000887568">
    <property type="component" value="Unplaced"/>
</dbReference>
<dbReference type="InterPro" id="IPR001675">
    <property type="entry name" value="Glyco_trans_29"/>
</dbReference>
<keyword evidence="12" id="KW-1015">Disulfide bond</keyword>
<dbReference type="OrthoDB" id="10264956at2759"/>
<keyword evidence="13" id="KW-0325">Glycoprotein</keyword>
<keyword evidence="10" id="KW-0443">Lipid metabolism</keyword>
<name>A0A913ZVY1_PATMI</name>
<keyword evidence="3" id="KW-0328">Glycosyltransferase</keyword>
<dbReference type="GeneID" id="119727732"/>
<comment type="subcellular location">
    <subcellularLocation>
        <location evidence="1">Golgi apparatus membrane</location>
        <topology evidence="1">Single-pass type II membrane protein</topology>
    </subcellularLocation>
</comment>
<evidence type="ECO:0000313" key="16">
    <source>
        <dbReference type="EnsemblMetazoa" id="XP_038055692.1"/>
    </source>
</evidence>
<keyword evidence="5 15" id="KW-0812">Transmembrane</keyword>
<dbReference type="GO" id="GO:0001665">
    <property type="term" value="F:alpha-N-acetylgalactosaminide alpha-2,6-sialyltransferase activity"/>
    <property type="evidence" value="ECO:0007669"/>
    <property type="project" value="TreeGrafter"/>
</dbReference>
<dbReference type="GO" id="GO:0000139">
    <property type="term" value="C:Golgi membrane"/>
    <property type="evidence" value="ECO:0007669"/>
    <property type="project" value="UniProtKB-SubCell"/>
</dbReference>
<sequence length="326" mass="37447">MSGHDQQASVCCVKVMTLPKWQMKYLLLYSVIIMLLVTFYISWDNLHSPSKRLLGTHPKQPLGGSKLLELAREITKDYIRVDSKESFHHHCNNCSVVVSSGQLLDKAAGREIDQSACVIRMNDAPTVGYSVDVGRKSTLRVVCFKSLPFLKGANLIGRGKTDMVAVWGTENPHHKGRATYMLRQVLKAYERDPIQFYSMKNEGETKVAELFEDELGIDRVKTNTWVSTGVFTMLLAIQMCDSITVFGMADENHCKLHPDSRIPYHYYGRSMLECEMYRQHQEEFELGSHRFLSEKTLFRRWANMLDIRFRYPHWNLTQLNAANGQA</sequence>
<evidence type="ECO:0000313" key="17">
    <source>
        <dbReference type="Proteomes" id="UP000887568"/>
    </source>
</evidence>